<dbReference type="InterPro" id="IPR045322">
    <property type="entry name" value="HECTD1/TRIP12-like"/>
</dbReference>
<evidence type="ECO:0000256" key="2">
    <source>
        <dbReference type="RuleBase" id="RU369009"/>
    </source>
</evidence>
<evidence type="ECO:0000313" key="4">
    <source>
        <dbReference type="Proteomes" id="UP000478052"/>
    </source>
</evidence>
<dbReference type="GO" id="GO:0061630">
    <property type="term" value="F:ubiquitin protein ligase activity"/>
    <property type="evidence" value="ECO:0007669"/>
    <property type="project" value="UniProtKB-UniRule"/>
</dbReference>
<dbReference type="OrthoDB" id="271273at2759"/>
<dbReference type="UniPathway" id="UPA00143"/>
<evidence type="ECO:0000313" key="3">
    <source>
        <dbReference type="EMBL" id="KAF0766739.1"/>
    </source>
</evidence>
<dbReference type="PANTHER" id="PTHR45670">
    <property type="entry name" value="E3 UBIQUITIN-PROTEIN LIGASE TRIP12"/>
    <property type="match status" value="1"/>
</dbReference>
<dbReference type="InterPro" id="IPR035983">
    <property type="entry name" value="Hect_E3_ubiquitin_ligase"/>
</dbReference>
<feature type="non-terminal residue" evidence="3">
    <location>
        <position position="1"/>
    </location>
</feature>
<comment type="pathway">
    <text evidence="2">Protein modification; protein ubiquitination.</text>
</comment>
<feature type="non-terminal residue" evidence="3">
    <location>
        <position position="161"/>
    </location>
</feature>
<dbReference type="GO" id="GO:0000209">
    <property type="term" value="P:protein polyubiquitination"/>
    <property type="evidence" value="ECO:0007669"/>
    <property type="project" value="TreeGrafter"/>
</dbReference>
<dbReference type="GO" id="GO:0043161">
    <property type="term" value="P:proteasome-mediated ubiquitin-dependent protein catabolic process"/>
    <property type="evidence" value="ECO:0007669"/>
    <property type="project" value="TreeGrafter"/>
</dbReference>
<protein>
    <recommendedName>
        <fullName evidence="2">E3 ubiquitin-protein ligase</fullName>
        <ecNumber evidence="2">2.3.2.26</ecNumber>
    </recommendedName>
</protein>
<keyword evidence="2" id="KW-0833">Ubl conjugation pathway</keyword>
<dbReference type="GO" id="GO:0016607">
    <property type="term" value="C:nuclear speck"/>
    <property type="evidence" value="ECO:0007669"/>
    <property type="project" value="TreeGrafter"/>
</dbReference>
<comment type="function">
    <text evidence="2">E3 ubiquitin-protein ligase which accepts ubiquitin from an E2 ubiquitin-conjugating enzyme in the form of a thioester and then directly transfers the ubiquitin to targeted substrates.</text>
</comment>
<comment type="similarity">
    <text evidence="2">Belongs to the UPL family. K-HECT subfamily.</text>
</comment>
<comment type="caution">
    <text evidence="3">The sequence shown here is derived from an EMBL/GenBank/DDBJ whole genome shotgun (WGS) entry which is preliminary data.</text>
</comment>
<dbReference type="Proteomes" id="UP000478052">
    <property type="component" value="Unassembled WGS sequence"/>
</dbReference>
<gene>
    <name evidence="3" type="ORF">FWK35_00014438</name>
</gene>
<accession>A0A6G0Z8T0</accession>
<name>A0A6G0Z8T0_APHCR</name>
<dbReference type="EMBL" id="VUJU01001116">
    <property type="protein sequence ID" value="KAF0766739.1"/>
    <property type="molecule type" value="Genomic_DNA"/>
</dbReference>
<evidence type="ECO:0000256" key="1">
    <source>
        <dbReference type="ARBA" id="ARBA00022679"/>
    </source>
</evidence>
<proteinExistence type="inferred from homology"/>
<dbReference type="Gene3D" id="3.90.1750.10">
    <property type="entry name" value="Hect, E3 ligase catalytic domains"/>
    <property type="match status" value="1"/>
</dbReference>
<keyword evidence="1 2" id="KW-0808">Transferase</keyword>
<dbReference type="SUPFAM" id="SSF56204">
    <property type="entry name" value="Hect, E3 ligase catalytic domain"/>
    <property type="match status" value="1"/>
</dbReference>
<keyword evidence="4" id="KW-1185">Reference proteome</keyword>
<dbReference type="AlphaFoldDB" id="A0A6G0Z8T0"/>
<dbReference type="EC" id="2.3.2.26" evidence="2"/>
<organism evidence="3 4">
    <name type="scientific">Aphis craccivora</name>
    <name type="common">Cowpea aphid</name>
    <dbReference type="NCBI Taxonomy" id="307492"/>
    <lineage>
        <taxon>Eukaryota</taxon>
        <taxon>Metazoa</taxon>
        <taxon>Ecdysozoa</taxon>
        <taxon>Arthropoda</taxon>
        <taxon>Hexapoda</taxon>
        <taxon>Insecta</taxon>
        <taxon>Pterygota</taxon>
        <taxon>Neoptera</taxon>
        <taxon>Paraneoptera</taxon>
        <taxon>Hemiptera</taxon>
        <taxon>Sternorrhyncha</taxon>
        <taxon>Aphidomorpha</taxon>
        <taxon>Aphidoidea</taxon>
        <taxon>Aphididae</taxon>
        <taxon>Aphidini</taxon>
        <taxon>Aphis</taxon>
        <taxon>Aphis</taxon>
    </lineage>
</organism>
<comment type="catalytic activity">
    <reaction evidence="2">
        <text>S-ubiquitinyl-[E2 ubiquitin-conjugating enzyme]-L-cysteine + [acceptor protein]-L-lysine = [E2 ubiquitin-conjugating enzyme]-L-cysteine + N(6)-ubiquitinyl-[acceptor protein]-L-lysine.</text>
        <dbReference type="EC" id="2.3.2.26"/>
    </reaction>
</comment>
<reference evidence="3 4" key="1">
    <citation type="submission" date="2019-08" db="EMBL/GenBank/DDBJ databases">
        <title>Whole genome of Aphis craccivora.</title>
        <authorList>
            <person name="Voronova N.V."/>
            <person name="Shulinski R.S."/>
            <person name="Bandarenka Y.V."/>
            <person name="Zhorov D.G."/>
            <person name="Warner D."/>
        </authorList>
    </citation>
    <scope>NUCLEOTIDE SEQUENCE [LARGE SCALE GENOMIC DNA]</scope>
    <source>
        <strain evidence="3">180601</strain>
        <tissue evidence="3">Whole Body</tissue>
    </source>
</reference>
<sequence>SIVWLQSQRENVDRHHIGSSLPLRREEEYRVGLQLMRAHINQQTVLEVEFIGEKGTGFGPTLEFYSLNAAEFQRKDLCKQWMCNDEMPEETRAKPLGYYVRRTGGLYPAPLRQDSPCFDRAVKHFWFLGMFLAKVLQDNRLIDLPLSLPFLKLLTEAKNNE</sequence>
<dbReference type="PANTHER" id="PTHR45670:SF1">
    <property type="entry name" value="E3 UBIQUITIN-PROTEIN LIGASE HECTD1"/>
    <property type="match status" value="1"/>
</dbReference>